<protein>
    <submittedName>
        <fullName evidence="4">Uncharacterized membrane protein YsdA (DUF1294 family)</fullName>
    </submittedName>
</protein>
<dbReference type="InterPro" id="IPR010718">
    <property type="entry name" value="DUF1294"/>
</dbReference>
<feature type="transmembrane region" description="Helical" evidence="2">
    <location>
        <begin position="108"/>
        <end position="126"/>
    </location>
</feature>
<evidence type="ECO:0000259" key="3">
    <source>
        <dbReference type="PROSITE" id="PS51857"/>
    </source>
</evidence>
<dbReference type="SMART" id="SM00357">
    <property type="entry name" value="CSP"/>
    <property type="match status" value="1"/>
</dbReference>
<name>A0A495IHZ3_9MICO</name>
<evidence type="ECO:0000256" key="1">
    <source>
        <dbReference type="ARBA" id="ARBA00022553"/>
    </source>
</evidence>
<feature type="domain" description="CSD" evidence="3">
    <location>
        <begin position="7"/>
        <end position="71"/>
    </location>
</feature>
<evidence type="ECO:0000313" key="5">
    <source>
        <dbReference type="Proteomes" id="UP000280008"/>
    </source>
</evidence>
<organism evidence="4 5">
    <name type="scientific">Frondihabitans australicus</name>
    <dbReference type="NCBI Taxonomy" id="386892"/>
    <lineage>
        <taxon>Bacteria</taxon>
        <taxon>Bacillati</taxon>
        <taxon>Actinomycetota</taxon>
        <taxon>Actinomycetes</taxon>
        <taxon>Micrococcales</taxon>
        <taxon>Microbacteriaceae</taxon>
        <taxon>Frondihabitans</taxon>
    </lineage>
</organism>
<dbReference type="AlphaFoldDB" id="A0A495IHZ3"/>
<keyword evidence="2" id="KW-0472">Membrane</keyword>
<dbReference type="InterPro" id="IPR052069">
    <property type="entry name" value="Ca-reg_mRNA-binding_domain"/>
</dbReference>
<dbReference type="SUPFAM" id="SSF50249">
    <property type="entry name" value="Nucleic acid-binding proteins"/>
    <property type="match status" value="1"/>
</dbReference>
<reference evidence="4 5" key="1">
    <citation type="submission" date="2018-10" db="EMBL/GenBank/DDBJ databases">
        <title>Sequencing the genomes of 1000 actinobacteria strains.</title>
        <authorList>
            <person name="Klenk H.-P."/>
        </authorList>
    </citation>
    <scope>NUCLEOTIDE SEQUENCE [LARGE SCALE GENOMIC DNA]</scope>
    <source>
        <strain evidence="4 5">DSM 17894</strain>
    </source>
</reference>
<dbReference type="PANTHER" id="PTHR12962:SF1">
    <property type="entry name" value="COLD SHOCK DOMAIN-CONTAINING PROTEIN CG9705"/>
    <property type="match status" value="1"/>
</dbReference>
<dbReference type="Pfam" id="PF06961">
    <property type="entry name" value="DUF1294"/>
    <property type="match status" value="1"/>
</dbReference>
<dbReference type="EMBL" id="RBKS01000001">
    <property type="protein sequence ID" value="RKR75652.1"/>
    <property type="molecule type" value="Genomic_DNA"/>
</dbReference>
<feature type="transmembrane region" description="Helical" evidence="2">
    <location>
        <begin position="174"/>
        <end position="193"/>
    </location>
</feature>
<dbReference type="PANTHER" id="PTHR12962">
    <property type="entry name" value="CALCIUM-REGULATED HEAT STABLE PROTEIN CRHSP-24-RELATED"/>
    <property type="match status" value="1"/>
</dbReference>
<comment type="caution">
    <text evidence="4">The sequence shown here is derived from an EMBL/GenBank/DDBJ whole genome shotgun (WGS) entry which is preliminary data.</text>
</comment>
<dbReference type="Proteomes" id="UP000280008">
    <property type="component" value="Unassembled WGS sequence"/>
</dbReference>
<dbReference type="InterPro" id="IPR011129">
    <property type="entry name" value="CSD"/>
</dbReference>
<keyword evidence="5" id="KW-1185">Reference proteome</keyword>
<dbReference type="OrthoDB" id="72963at2"/>
<dbReference type="RefSeq" id="WP_121370423.1">
    <property type="nucleotide sequence ID" value="NZ_RBKS01000001.1"/>
</dbReference>
<proteinExistence type="predicted"/>
<dbReference type="GO" id="GO:0005737">
    <property type="term" value="C:cytoplasm"/>
    <property type="evidence" value="ECO:0007669"/>
    <property type="project" value="TreeGrafter"/>
</dbReference>
<feature type="transmembrane region" description="Helical" evidence="2">
    <location>
        <begin position="85"/>
        <end position="102"/>
    </location>
</feature>
<sequence>MPHETERLEGTLTSWNDDRGFGFITPPGRPAVFVHISGLGPGADRPRVGDVLTYEEGAGADGRPRALEVRPPGAPPARRPRRSRTAFTVVALFAVLVGVMLVLRPFPLWGVVLYVGMSVVAFFLYAQDKRAAQAGRWRVPESTLLAVGLVGGWPGAVLAQQLIRHKTKKPSFRIRFWGTVALNVAVFIALVLFRERWLASIGL</sequence>
<dbReference type="InterPro" id="IPR002059">
    <property type="entry name" value="CSP_DNA-bd"/>
</dbReference>
<dbReference type="Gene3D" id="2.40.50.140">
    <property type="entry name" value="Nucleic acid-binding proteins"/>
    <property type="match status" value="1"/>
</dbReference>
<keyword evidence="2" id="KW-0812">Transmembrane</keyword>
<gene>
    <name evidence="4" type="ORF">C8E83_2800</name>
</gene>
<keyword evidence="1" id="KW-0597">Phosphoprotein</keyword>
<dbReference type="InterPro" id="IPR012340">
    <property type="entry name" value="NA-bd_OB-fold"/>
</dbReference>
<keyword evidence="2" id="KW-1133">Transmembrane helix</keyword>
<dbReference type="GO" id="GO:0043488">
    <property type="term" value="P:regulation of mRNA stability"/>
    <property type="evidence" value="ECO:0007669"/>
    <property type="project" value="TreeGrafter"/>
</dbReference>
<dbReference type="PROSITE" id="PS51857">
    <property type="entry name" value="CSD_2"/>
    <property type="match status" value="1"/>
</dbReference>
<evidence type="ECO:0000256" key="2">
    <source>
        <dbReference type="SAM" id="Phobius"/>
    </source>
</evidence>
<accession>A0A495IHZ3</accession>
<dbReference type="GO" id="GO:0003730">
    <property type="term" value="F:mRNA 3'-UTR binding"/>
    <property type="evidence" value="ECO:0007669"/>
    <property type="project" value="TreeGrafter"/>
</dbReference>
<evidence type="ECO:0000313" key="4">
    <source>
        <dbReference type="EMBL" id="RKR75652.1"/>
    </source>
</evidence>